<dbReference type="InterPro" id="IPR027469">
    <property type="entry name" value="Cation_efflux_TMD_sf"/>
</dbReference>
<accession>A0A140L549</accession>
<dbReference type="GO" id="GO:0015093">
    <property type="term" value="F:ferrous iron transmembrane transporter activity"/>
    <property type="evidence" value="ECO:0007669"/>
    <property type="project" value="TreeGrafter"/>
</dbReference>
<evidence type="ECO:0000256" key="2">
    <source>
        <dbReference type="ARBA" id="ARBA00008114"/>
    </source>
</evidence>
<comment type="subcellular location">
    <subcellularLocation>
        <location evidence="1">Membrane</location>
        <topology evidence="1">Multi-pass membrane protein</topology>
    </subcellularLocation>
</comment>
<keyword evidence="3" id="KW-0813">Transport</keyword>
<dbReference type="GO" id="GO:0015086">
    <property type="term" value="F:cadmium ion transmembrane transporter activity"/>
    <property type="evidence" value="ECO:0007669"/>
    <property type="project" value="TreeGrafter"/>
</dbReference>
<dbReference type="PANTHER" id="PTHR43840:SF15">
    <property type="entry name" value="MITOCHONDRIAL METAL TRANSPORTER 1-RELATED"/>
    <property type="match status" value="1"/>
</dbReference>
<dbReference type="Gene3D" id="1.20.1510.10">
    <property type="entry name" value="Cation efflux protein transmembrane domain"/>
    <property type="match status" value="1"/>
</dbReference>
<dbReference type="Proteomes" id="UP000070427">
    <property type="component" value="Unassembled WGS sequence"/>
</dbReference>
<dbReference type="RefSeq" id="WP_066353984.1">
    <property type="nucleotide sequence ID" value="NZ_LOED01000024.1"/>
</dbReference>
<feature type="domain" description="Cation efflux protein cytoplasmic" evidence="9">
    <location>
        <begin position="216"/>
        <end position="288"/>
    </location>
</feature>
<dbReference type="Pfam" id="PF01545">
    <property type="entry name" value="Cation_efflux"/>
    <property type="match status" value="1"/>
</dbReference>
<keyword evidence="5 7" id="KW-1133">Transmembrane helix</keyword>
<evidence type="ECO:0000256" key="3">
    <source>
        <dbReference type="ARBA" id="ARBA00022448"/>
    </source>
</evidence>
<evidence type="ECO:0000259" key="9">
    <source>
        <dbReference type="Pfam" id="PF16916"/>
    </source>
</evidence>
<evidence type="ECO:0000256" key="5">
    <source>
        <dbReference type="ARBA" id="ARBA00022989"/>
    </source>
</evidence>
<dbReference type="SUPFAM" id="SSF161111">
    <property type="entry name" value="Cation efflux protein transmembrane domain-like"/>
    <property type="match status" value="1"/>
</dbReference>
<dbReference type="InterPro" id="IPR058533">
    <property type="entry name" value="Cation_efflux_TM"/>
</dbReference>
<evidence type="ECO:0000256" key="4">
    <source>
        <dbReference type="ARBA" id="ARBA00022692"/>
    </source>
</evidence>
<proteinExistence type="inferred from homology"/>
<dbReference type="OrthoDB" id="9806522at2"/>
<comment type="caution">
    <text evidence="10">The sequence shown here is derived from an EMBL/GenBank/DDBJ whole genome shotgun (WGS) entry which is preliminary data.</text>
</comment>
<dbReference type="NCBIfam" id="TIGR01297">
    <property type="entry name" value="CDF"/>
    <property type="match status" value="1"/>
</dbReference>
<dbReference type="GO" id="GO:0015341">
    <property type="term" value="F:zinc efflux antiporter activity"/>
    <property type="evidence" value="ECO:0007669"/>
    <property type="project" value="TreeGrafter"/>
</dbReference>
<protein>
    <submittedName>
        <fullName evidence="10">Putative cation efflux system protein</fullName>
    </submittedName>
</protein>
<dbReference type="PATRIC" id="fig|520764.3.peg.1901"/>
<feature type="transmembrane region" description="Helical" evidence="7">
    <location>
        <begin position="14"/>
        <end position="36"/>
    </location>
</feature>
<dbReference type="InterPro" id="IPR050291">
    <property type="entry name" value="CDF_Transporter"/>
</dbReference>
<evidence type="ECO:0000256" key="7">
    <source>
        <dbReference type="SAM" id="Phobius"/>
    </source>
</evidence>
<evidence type="ECO:0000256" key="6">
    <source>
        <dbReference type="ARBA" id="ARBA00023136"/>
    </source>
</evidence>
<keyword evidence="11" id="KW-1185">Reference proteome</keyword>
<dbReference type="InterPro" id="IPR002524">
    <property type="entry name" value="Cation_efflux"/>
</dbReference>
<dbReference type="GO" id="GO:0006882">
    <property type="term" value="P:intracellular zinc ion homeostasis"/>
    <property type="evidence" value="ECO:0007669"/>
    <property type="project" value="TreeGrafter"/>
</dbReference>
<dbReference type="STRING" id="520764.AN618_17660"/>
<dbReference type="AlphaFoldDB" id="A0A140L549"/>
<dbReference type="FunFam" id="1.20.1510.10:FF:000006">
    <property type="entry name" value="Divalent cation efflux transporter"/>
    <property type="match status" value="1"/>
</dbReference>
<feature type="domain" description="Cation efflux protein transmembrane" evidence="8">
    <location>
        <begin position="17"/>
        <end position="208"/>
    </location>
</feature>
<evidence type="ECO:0000313" key="10">
    <source>
        <dbReference type="EMBL" id="KXG75674.1"/>
    </source>
</evidence>
<organism evidence="10 11">
    <name type="scientific">Fervidicola ferrireducens</name>
    <dbReference type="NCBI Taxonomy" id="520764"/>
    <lineage>
        <taxon>Bacteria</taxon>
        <taxon>Bacillati</taxon>
        <taxon>Bacillota</taxon>
        <taxon>Clostridia</taxon>
        <taxon>Thermosediminibacterales</taxon>
        <taxon>Thermosediminibacteraceae</taxon>
        <taxon>Fervidicola</taxon>
    </lineage>
</organism>
<reference evidence="10 11" key="1">
    <citation type="submission" date="2015-12" db="EMBL/GenBank/DDBJ databases">
        <title>Draft genome sequnece of Fervidicola ferrireducens strain Y170.</title>
        <authorList>
            <person name="Patel B.K."/>
        </authorList>
    </citation>
    <scope>NUCLEOTIDE SEQUENCE [LARGE SCALE GENOMIC DNA]</scope>
    <source>
        <strain evidence="10 11">Y170</strain>
    </source>
</reference>
<dbReference type="EMBL" id="LOED01000024">
    <property type="protein sequence ID" value="KXG75674.1"/>
    <property type="molecule type" value="Genomic_DNA"/>
</dbReference>
<name>A0A140L549_9FIRM</name>
<keyword evidence="4 7" id="KW-0812">Transmembrane</keyword>
<feature type="transmembrane region" description="Helical" evidence="7">
    <location>
        <begin position="160"/>
        <end position="193"/>
    </location>
</feature>
<feature type="transmembrane region" description="Helical" evidence="7">
    <location>
        <begin position="82"/>
        <end position="104"/>
    </location>
</feature>
<keyword evidence="6 7" id="KW-0472">Membrane</keyword>
<dbReference type="InterPro" id="IPR027470">
    <property type="entry name" value="Cation_efflux_CTD"/>
</dbReference>
<sequence length="297" mass="32782">MNDTTANYKKIRRVLWSVMFLNLSVAVLKIAAGHLISSSSMVADGFHSLSDASNNVIGLIGAAIASKPADATHPYGHGKFEAFTATALALMLFFVSLNIIKGAFERFLHHQIPEINTLSLLVMIITILVNLAVIFYESREGKKLHSQILLTDAAHTKSDVYVSLSVLLGLLAVKTGYTLADPLISLIIALLILKTGAEIIRETSKVLCDAAVIEPEEIISFIKGINGVKDCHGVRTRGREDDFSVDLHILVNPSMTVQESHRLHHLIEEELRQKFKGANQILIHIEPYSDFIERKTH</sequence>
<comment type="similarity">
    <text evidence="2">Belongs to the cation diffusion facilitator (CDF) transporter (TC 2.A.4) family.</text>
</comment>
<dbReference type="FunCoup" id="A0A140L549">
    <property type="interactions" value="316"/>
</dbReference>
<dbReference type="Pfam" id="PF16916">
    <property type="entry name" value="ZT_dimer"/>
    <property type="match status" value="1"/>
</dbReference>
<dbReference type="Gene3D" id="3.30.70.1350">
    <property type="entry name" value="Cation efflux protein, cytoplasmic domain"/>
    <property type="match status" value="1"/>
</dbReference>
<dbReference type="InParanoid" id="A0A140L549"/>
<dbReference type="GO" id="GO:0005886">
    <property type="term" value="C:plasma membrane"/>
    <property type="evidence" value="ECO:0007669"/>
    <property type="project" value="TreeGrafter"/>
</dbReference>
<dbReference type="InterPro" id="IPR036837">
    <property type="entry name" value="Cation_efflux_CTD_sf"/>
</dbReference>
<evidence type="ECO:0000313" key="11">
    <source>
        <dbReference type="Proteomes" id="UP000070427"/>
    </source>
</evidence>
<dbReference type="PANTHER" id="PTHR43840">
    <property type="entry name" value="MITOCHONDRIAL METAL TRANSPORTER 1-RELATED"/>
    <property type="match status" value="1"/>
</dbReference>
<feature type="transmembrane region" description="Helical" evidence="7">
    <location>
        <begin position="116"/>
        <end position="136"/>
    </location>
</feature>
<evidence type="ECO:0000259" key="8">
    <source>
        <dbReference type="Pfam" id="PF01545"/>
    </source>
</evidence>
<evidence type="ECO:0000256" key="1">
    <source>
        <dbReference type="ARBA" id="ARBA00004141"/>
    </source>
</evidence>
<dbReference type="SUPFAM" id="SSF160240">
    <property type="entry name" value="Cation efflux protein cytoplasmic domain-like"/>
    <property type="match status" value="1"/>
</dbReference>
<gene>
    <name evidence="10" type="ORF">AN618_17660</name>
</gene>